<organism evidence="1">
    <name type="scientific">mine drainage metagenome</name>
    <dbReference type="NCBI Taxonomy" id="410659"/>
    <lineage>
        <taxon>unclassified sequences</taxon>
        <taxon>metagenomes</taxon>
        <taxon>ecological metagenomes</taxon>
    </lineage>
</organism>
<reference evidence="1" key="1">
    <citation type="submission" date="2016-10" db="EMBL/GenBank/DDBJ databases">
        <title>Sequence of Gallionella enrichment culture.</title>
        <authorList>
            <person name="Poehlein A."/>
            <person name="Muehling M."/>
            <person name="Daniel R."/>
        </authorList>
    </citation>
    <scope>NUCLEOTIDE SEQUENCE</scope>
</reference>
<gene>
    <name evidence="1" type="ORF">GALL_229180</name>
</gene>
<sequence>MFVRLRRSLLILPLAAVLLGAGAARADDVALQIGQAGAANVRGDALHTLTALQAAQTLVFGRLTEQFAKVMPPAPAGWDASPPESQSLDSIGGGMTVTRGYSKGDSTLNASLVVDNPAVMANSTLFRQTGALNPGWSRLEIGGEDALMRYDAADRVGEIMILLSDRVLLQIEGSDIGRSDLLVQTARGWNIAAIRRVLGGS</sequence>
<dbReference type="EMBL" id="MLJW01000173">
    <property type="protein sequence ID" value="OIQ95112.1"/>
    <property type="molecule type" value="Genomic_DNA"/>
</dbReference>
<dbReference type="AlphaFoldDB" id="A0A1J5RG71"/>
<evidence type="ECO:0000313" key="1">
    <source>
        <dbReference type="EMBL" id="OIQ95112.1"/>
    </source>
</evidence>
<proteinExistence type="predicted"/>
<name>A0A1J5RG71_9ZZZZ</name>
<protein>
    <submittedName>
        <fullName evidence="1">Uncharacterized protein</fullName>
    </submittedName>
</protein>
<comment type="caution">
    <text evidence="1">The sequence shown here is derived from an EMBL/GenBank/DDBJ whole genome shotgun (WGS) entry which is preliminary data.</text>
</comment>
<accession>A0A1J5RG71</accession>